<reference evidence="2 3" key="1">
    <citation type="journal article" date="2014" name="BMC Genomics">
        <title>Adaptive genomic structural variation in the grape powdery mildew pathogen, Erysiphe necator.</title>
        <authorList>
            <person name="Jones L."/>
            <person name="Riaz S."/>
            <person name="Morales-Cruz A."/>
            <person name="Amrine K.C."/>
            <person name="McGuire B."/>
            <person name="Gubler W.D."/>
            <person name="Walker M.A."/>
            <person name="Cantu D."/>
        </authorList>
    </citation>
    <scope>NUCLEOTIDE SEQUENCE [LARGE SCALE GENOMIC DNA]</scope>
    <source>
        <strain evidence="3">c</strain>
    </source>
</reference>
<accession>A0A0B1P5C8</accession>
<name>A0A0B1P5C8_UNCNE</name>
<dbReference type="SMART" id="SM00256">
    <property type="entry name" value="FBOX"/>
    <property type="match status" value="1"/>
</dbReference>
<dbReference type="InterPro" id="IPR036047">
    <property type="entry name" value="F-box-like_dom_sf"/>
</dbReference>
<dbReference type="InterPro" id="IPR001810">
    <property type="entry name" value="F-box_dom"/>
</dbReference>
<evidence type="ECO:0000313" key="3">
    <source>
        <dbReference type="Proteomes" id="UP000030854"/>
    </source>
</evidence>
<dbReference type="AlphaFoldDB" id="A0A0B1P5C8"/>
<dbReference type="Proteomes" id="UP000030854">
    <property type="component" value="Unassembled WGS sequence"/>
</dbReference>
<dbReference type="PROSITE" id="PS50181">
    <property type="entry name" value="FBOX"/>
    <property type="match status" value="1"/>
</dbReference>
<keyword evidence="3" id="KW-1185">Reference proteome</keyword>
<dbReference type="Pfam" id="PF12937">
    <property type="entry name" value="F-box-like"/>
    <property type="match status" value="1"/>
</dbReference>
<sequence>MEFNDLIKKLPNELFLEIAENLYFEDLLRARLVCKSWYQSFCGTDICAHVIQKQSPLPLDYYFKRFGLDYAQLDKKMKDDWHRKFMIKRIRREHGIASKIYELNFDLTDVRINQFLYSEGRVAVCYRDRFILEDLYTRKQSIFEFPANTNQRVSSCPFLCGKFLIYSLRENTGGRPNHLLVIWNVITRRQYLIPLVQVIRSSIHHQNQVGMLGTDPGYFRRYLFFFTWDEENGLKTLLRVEYSEAPDEKNVIGSIFFHPIKKDVTFIVLFTRIDNMFDSLKYGTRITVHCFEAGQLIQTQQEMMYTSNKPEEYRTSRFNNNDQIYFFVREPPYGWVESRSRTQLPTRLEPPKKTLDETVYEHLIYDMGKRKFTYFKTHFHQTYSGSLFCHSSLIWNDQILIRARHADEEKLQVITLSKNLTNLWDGSLESSNESRSRPERSSILCGETRSNCRITQFECDDKLSVNSEIRVYGDDNFVVLKAHKMAKVWQFDDLPIQKS</sequence>
<evidence type="ECO:0000259" key="1">
    <source>
        <dbReference type="PROSITE" id="PS50181"/>
    </source>
</evidence>
<dbReference type="EMBL" id="JNVN01002299">
    <property type="protein sequence ID" value="KHJ32141.1"/>
    <property type="molecule type" value="Genomic_DNA"/>
</dbReference>
<dbReference type="CDD" id="cd09917">
    <property type="entry name" value="F-box_SF"/>
    <property type="match status" value="1"/>
</dbReference>
<evidence type="ECO:0000313" key="2">
    <source>
        <dbReference type="EMBL" id="KHJ32141.1"/>
    </source>
</evidence>
<dbReference type="Gene3D" id="1.20.1280.50">
    <property type="match status" value="1"/>
</dbReference>
<gene>
    <name evidence="2" type="ORF">EV44_g2266</name>
</gene>
<protein>
    <submittedName>
        <fullName evidence="2">Putative f-box domain protein</fullName>
    </submittedName>
</protein>
<dbReference type="InterPro" id="IPR050796">
    <property type="entry name" value="SCF_F-box_component"/>
</dbReference>
<proteinExistence type="predicted"/>
<dbReference type="HOGENOM" id="CLU_556909_0_0_1"/>
<dbReference type="PANTHER" id="PTHR31672">
    <property type="entry name" value="BNACNNG10540D PROTEIN"/>
    <property type="match status" value="1"/>
</dbReference>
<dbReference type="SUPFAM" id="SSF81383">
    <property type="entry name" value="F-box domain"/>
    <property type="match status" value="1"/>
</dbReference>
<feature type="domain" description="F-box" evidence="1">
    <location>
        <begin position="4"/>
        <end position="66"/>
    </location>
</feature>
<organism evidence="2 3">
    <name type="scientific">Uncinula necator</name>
    <name type="common">Grape powdery mildew</name>
    <dbReference type="NCBI Taxonomy" id="52586"/>
    <lineage>
        <taxon>Eukaryota</taxon>
        <taxon>Fungi</taxon>
        <taxon>Dikarya</taxon>
        <taxon>Ascomycota</taxon>
        <taxon>Pezizomycotina</taxon>
        <taxon>Leotiomycetes</taxon>
        <taxon>Erysiphales</taxon>
        <taxon>Erysiphaceae</taxon>
        <taxon>Erysiphe</taxon>
    </lineage>
</organism>
<comment type="caution">
    <text evidence="2">The sequence shown here is derived from an EMBL/GenBank/DDBJ whole genome shotgun (WGS) entry which is preliminary data.</text>
</comment>